<dbReference type="PROSITE" id="PS50105">
    <property type="entry name" value="SAM_DOMAIN"/>
    <property type="match status" value="1"/>
</dbReference>
<dbReference type="CDD" id="cd09487">
    <property type="entry name" value="SAM_superfamily"/>
    <property type="match status" value="1"/>
</dbReference>
<dbReference type="InterPro" id="IPR001660">
    <property type="entry name" value="SAM"/>
</dbReference>
<dbReference type="InterPro" id="IPR013761">
    <property type="entry name" value="SAM/pointed_sf"/>
</dbReference>
<evidence type="ECO:0000256" key="1">
    <source>
        <dbReference type="SAM" id="SignalP"/>
    </source>
</evidence>
<feature type="chain" id="PRO_5047023945" description="SAM domain-containing protein" evidence="1">
    <location>
        <begin position="27"/>
        <end position="97"/>
    </location>
</feature>
<comment type="caution">
    <text evidence="3">The sequence shown here is derived from an EMBL/GenBank/DDBJ whole genome shotgun (WGS) entry which is preliminary data.</text>
</comment>
<dbReference type="Gene3D" id="1.10.150.50">
    <property type="entry name" value="Transcription Factor, Ets-1"/>
    <property type="match status" value="1"/>
</dbReference>
<dbReference type="EMBL" id="JAHUTI010064376">
    <property type="protein sequence ID" value="MED6253185.1"/>
    <property type="molecule type" value="Genomic_DNA"/>
</dbReference>
<dbReference type="Proteomes" id="UP001345963">
    <property type="component" value="Unassembled WGS sequence"/>
</dbReference>
<accession>A0ABU7BU73</accession>
<feature type="signal peptide" evidence="1">
    <location>
        <begin position="1"/>
        <end position="26"/>
    </location>
</feature>
<feature type="domain" description="SAM" evidence="2">
    <location>
        <begin position="29"/>
        <end position="92"/>
    </location>
</feature>
<feature type="non-terminal residue" evidence="3">
    <location>
        <position position="97"/>
    </location>
</feature>
<keyword evidence="1" id="KW-0732">Signal</keyword>
<gene>
    <name evidence="3" type="ORF">ATANTOWER_023909</name>
</gene>
<sequence>MPIPALSTSSWELILIFAWVPQWILQTGMNNRSIAWWLRQIGLPQYTKTLESEYYGLEGLLYVTDGGLKDAGIENAAHREIILIQLSRDRQRLDPLS</sequence>
<proteinExistence type="predicted"/>
<organism evidence="3 4">
    <name type="scientific">Ataeniobius toweri</name>
    <dbReference type="NCBI Taxonomy" id="208326"/>
    <lineage>
        <taxon>Eukaryota</taxon>
        <taxon>Metazoa</taxon>
        <taxon>Chordata</taxon>
        <taxon>Craniata</taxon>
        <taxon>Vertebrata</taxon>
        <taxon>Euteleostomi</taxon>
        <taxon>Actinopterygii</taxon>
        <taxon>Neopterygii</taxon>
        <taxon>Teleostei</taxon>
        <taxon>Neoteleostei</taxon>
        <taxon>Acanthomorphata</taxon>
        <taxon>Ovalentaria</taxon>
        <taxon>Atherinomorphae</taxon>
        <taxon>Cyprinodontiformes</taxon>
        <taxon>Goodeidae</taxon>
        <taxon>Ataeniobius</taxon>
    </lineage>
</organism>
<name>A0ABU7BU73_9TELE</name>
<keyword evidence="4" id="KW-1185">Reference proteome</keyword>
<dbReference type="SUPFAM" id="SSF47769">
    <property type="entry name" value="SAM/Pointed domain"/>
    <property type="match status" value="1"/>
</dbReference>
<dbReference type="Pfam" id="PF00536">
    <property type="entry name" value="SAM_1"/>
    <property type="match status" value="1"/>
</dbReference>
<evidence type="ECO:0000259" key="2">
    <source>
        <dbReference type="PROSITE" id="PS50105"/>
    </source>
</evidence>
<protein>
    <recommendedName>
        <fullName evidence="2">SAM domain-containing protein</fullName>
    </recommendedName>
</protein>
<reference evidence="3 4" key="1">
    <citation type="submission" date="2021-07" db="EMBL/GenBank/DDBJ databases">
        <authorList>
            <person name="Palmer J.M."/>
        </authorList>
    </citation>
    <scope>NUCLEOTIDE SEQUENCE [LARGE SCALE GENOMIC DNA]</scope>
    <source>
        <strain evidence="3 4">AT_MEX2019</strain>
        <tissue evidence="3">Muscle</tissue>
    </source>
</reference>
<evidence type="ECO:0000313" key="3">
    <source>
        <dbReference type="EMBL" id="MED6253185.1"/>
    </source>
</evidence>
<evidence type="ECO:0000313" key="4">
    <source>
        <dbReference type="Proteomes" id="UP001345963"/>
    </source>
</evidence>